<dbReference type="AlphaFoldDB" id="A0AAW0ZPQ6"/>
<feature type="compositionally biased region" description="Basic and acidic residues" evidence="1">
    <location>
        <begin position="1"/>
        <end position="34"/>
    </location>
</feature>
<proteinExistence type="predicted"/>
<feature type="compositionally biased region" description="Basic and acidic residues" evidence="1">
    <location>
        <begin position="71"/>
        <end position="86"/>
    </location>
</feature>
<feature type="region of interest" description="Disordered" evidence="1">
    <location>
        <begin position="1"/>
        <end position="38"/>
    </location>
</feature>
<dbReference type="Proteomes" id="UP001432146">
    <property type="component" value="Unassembled WGS sequence"/>
</dbReference>
<keyword evidence="3" id="KW-1185">Reference proteome</keyword>
<evidence type="ECO:0000313" key="2">
    <source>
        <dbReference type="EMBL" id="KAK9299434.1"/>
    </source>
</evidence>
<gene>
    <name evidence="2" type="ORF">QLX08_007551</name>
</gene>
<evidence type="ECO:0000313" key="3">
    <source>
        <dbReference type="Proteomes" id="UP001432146"/>
    </source>
</evidence>
<feature type="region of interest" description="Disordered" evidence="1">
    <location>
        <begin position="52"/>
        <end position="86"/>
    </location>
</feature>
<reference evidence="2 3" key="1">
    <citation type="submission" date="2024-05" db="EMBL/GenBank/DDBJ databases">
        <title>The nuclear and mitochondrial genome assemblies of Tetragonisca angustula (Apidae: Meliponini), a tiny yet remarkable pollinator in the Neotropics.</title>
        <authorList>
            <person name="Ferrari R."/>
            <person name="Ricardo P.C."/>
            <person name="Dias F.C."/>
            <person name="Araujo N.S."/>
            <person name="Soares D.O."/>
            <person name="Zhou Q.-S."/>
            <person name="Zhu C.-D."/>
            <person name="Coutinho L."/>
            <person name="Airas M.C."/>
            <person name="Batista T.M."/>
        </authorList>
    </citation>
    <scope>NUCLEOTIDE SEQUENCE [LARGE SCALE GENOMIC DNA]</scope>
    <source>
        <strain evidence="2">ASF017062</strain>
        <tissue evidence="2">Abdomen</tissue>
    </source>
</reference>
<organism evidence="2 3">
    <name type="scientific">Tetragonisca angustula</name>
    <dbReference type="NCBI Taxonomy" id="166442"/>
    <lineage>
        <taxon>Eukaryota</taxon>
        <taxon>Metazoa</taxon>
        <taxon>Ecdysozoa</taxon>
        <taxon>Arthropoda</taxon>
        <taxon>Hexapoda</taxon>
        <taxon>Insecta</taxon>
        <taxon>Pterygota</taxon>
        <taxon>Neoptera</taxon>
        <taxon>Endopterygota</taxon>
        <taxon>Hymenoptera</taxon>
        <taxon>Apocrita</taxon>
        <taxon>Aculeata</taxon>
        <taxon>Apoidea</taxon>
        <taxon>Anthophila</taxon>
        <taxon>Apidae</taxon>
        <taxon>Tetragonisca</taxon>
    </lineage>
</organism>
<comment type="caution">
    <text evidence="2">The sequence shown here is derived from an EMBL/GenBank/DDBJ whole genome shotgun (WGS) entry which is preliminary data.</text>
</comment>
<dbReference type="EMBL" id="JAWNGG020000149">
    <property type="protein sequence ID" value="KAK9299434.1"/>
    <property type="molecule type" value="Genomic_DNA"/>
</dbReference>
<sequence>MHEEGGRRDREPTERGREEEEGKGTREKERDGSERPQNICCMLVDARLQRGSGGGTEIIAGTPATDRAKRKKEENVKRFAEEAGQW</sequence>
<accession>A0AAW0ZPQ6</accession>
<name>A0AAW0ZPQ6_9HYME</name>
<protein>
    <submittedName>
        <fullName evidence="2">Uncharacterized protein</fullName>
    </submittedName>
</protein>
<evidence type="ECO:0000256" key="1">
    <source>
        <dbReference type="SAM" id="MobiDB-lite"/>
    </source>
</evidence>